<evidence type="ECO:0000256" key="7">
    <source>
        <dbReference type="ARBA" id="ARBA00023146"/>
    </source>
</evidence>
<keyword evidence="6" id="KW-0648">Protein biosynthesis</keyword>
<evidence type="ECO:0000313" key="11">
    <source>
        <dbReference type="EMBL" id="KAE8255070.1"/>
    </source>
</evidence>
<dbReference type="CDD" id="cd00808">
    <property type="entry name" value="GluRS_core"/>
    <property type="match status" value="1"/>
</dbReference>
<evidence type="ECO:0000259" key="10">
    <source>
        <dbReference type="Pfam" id="PF00749"/>
    </source>
</evidence>
<dbReference type="InterPro" id="IPR014729">
    <property type="entry name" value="Rossmann-like_a/b/a_fold"/>
</dbReference>
<reference evidence="11" key="1">
    <citation type="submission" date="2016-04" db="EMBL/GenBank/DDBJ databases">
        <authorList>
            <person name="Nguyen H.D."/>
            <person name="Kesanakurti P."/>
            <person name="Cullis J."/>
            <person name="Levesque C.A."/>
            <person name="Hambleton S."/>
        </authorList>
    </citation>
    <scope>NUCLEOTIDE SEQUENCE</scope>
    <source>
        <strain evidence="11">DAOMC 238032</strain>
    </source>
</reference>
<evidence type="ECO:0000256" key="4">
    <source>
        <dbReference type="ARBA" id="ARBA00022741"/>
    </source>
</evidence>
<dbReference type="Pfam" id="PF00749">
    <property type="entry name" value="tRNA-synt_1c"/>
    <property type="match status" value="1"/>
</dbReference>
<feature type="compositionally biased region" description="Low complexity" evidence="9">
    <location>
        <begin position="18"/>
        <end position="28"/>
    </location>
</feature>
<dbReference type="InterPro" id="IPR001412">
    <property type="entry name" value="aa-tRNA-synth_I_CS"/>
</dbReference>
<proteinExistence type="inferred from homology"/>
<reference evidence="11" key="2">
    <citation type="journal article" date="2019" name="IMA Fungus">
        <title>Genome sequencing and comparison of five Tilletia species to identify candidate genes for the detection of regulated species infecting wheat.</title>
        <authorList>
            <person name="Nguyen H.D.T."/>
            <person name="Sultana T."/>
            <person name="Kesanakurti P."/>
            <person name="Hambleton S."/>
        </authorList>
    </citation>
    <scope>NUCLEOTIDE SEQUENCE</scope>
    <source>
        <strain evidence="11">DAOMC 238032</strain>
    </source>
</reference>
<evidence type="ECO:0000256" key="3">
    <source>
        <dbReference type="ARBA" id="ARBA00022598"/>
    </source>
</evidence>
<dbReference type="EMBL" id="LWDD02000923">
    <property type="protein sequence ID" value="KAE8255070.1"/>
    <property type="molecule type" value="Genomic_DNA"/>
</dbReference>
<dbReference type="SUPFAM" id="SSF48163">
    <property type="entry name" value="An anticodon-binding domain of class I aminoacyl-tRNA synthetases"/>
    <property type="match status" value="2"/>
</dbReference>
<keyword evidence="5" id="KW-0067">ATP-binding</keyword>
<name>A0A177VCW1_9BASI</name>
<feature type="domain" description="Glutamyl/glutaminyl-tRNA synthetase class Ib catalytic" evidence="10">
    <location>
        <begin position="39"/>
        <end position="317"/>
    </location>
</feature>
<evidence type="ECO:0000256" key="5">
    <source>
        <dbReference type="ARBA" id="ARBA00022840"/>
    </source>
</evidence>
<dbReference type="PROSITE" id="PS00178">
    <property type="entry name" value="AA_TRNA_LIGASE_I"/>
    <property type="match status" value="1"/>
</dbReference>
<dbReference type="GO" id="GO:0008270">
    <property type="term" value="F:zinc ion binding"/>
    <property type="evidence" value="ECO:0007669"/>
    <property type="project" value="InterPro"/>
</dbReference>
<dbReference type="Proteomes" id="UP000077671">
    <property type="component" value="Unassembled WGS sequence"/>
</dbReference>
<accession>A0A177VCW1</accession>
<gene>
    <name evidence="11" type="ORF">A4X03_0g5617</name>
</gene>
<dbReference type="GO" id="GO:0006424">
    <property type="term" value="P:glutamyl-tRNA aminoacylation"/>
    <property type="evidence" value="ECO:0007669"/>
    <property type="project" value="InterPro"/>
</dbReference>
<dbReference type="HAMAP" id="MF_00022">
    <property type="entry name" value="Glu_tRNA_synth_type1"/>
    <property type="match status" value="1"/>
</dbReference>
<dbReference type="InterPro" id="IPR004527">
    <property type="entry name" value="Glu-tRNA-ligase_bac/mito"/>
</dbReference>
<dbReference type="PRINTS" id="PR00987">
    <property type="entry name" value="TRNASYNTHGLU"/>
</dbReference>
<dbReference type="AlphaFoldDB" id="A0A177VCW1"/>
<evidence type="ECO:0000256" key="2">
    <source>
        <dbReference type="ARBA" id="ARBA00012835"/>
    </source>
</evidence>
<feature type="region of interest" description="Disordered" evidence="9">
    <location>
        <begin position="322"/>
        <end position="343"/>
    </location>
</feature>
<comment type="caution">
    <text evidence="11">The sequence shown here is derived from an EMBL/GenBank/DDBJ whole genome shotgun (WGS) entry which is preliminary data.</text>
</comment>
<keyword evidence="3" id="KW-0436">Ligase</keyword>
<dbReference type="SUPFAM" id="SSF52374">
    <property type="entry name" value="Nucleotidylyl transferase"/>
    <property type="match status" value="1"/>
</dbReference>
<feature type="compositionally biased region" description="Polar residues" evidence="9">
    <location>
        <begin position="589"/>
        <end position="605"/>
    </location>
</feature>
<protein>
    <recommendedName>
        <fullName evidence="2">glutamate--tRNA ligase</fullName>
        <ecNumber evidence="2">6.1.1.17</ecNumber>
    </recommendedName>
    <alternativeName>
        <fullName evidence="8">Glutamyl-tRNA synthetase</fullName>
    </alternativeName>
</protein>
<comment type="similarity">
    <text evidence="1">Belongs to the class-I aminoacyl-tRNA synthetase family. Glutamate--tRNA ligase type 1 subfamily.</text>
</comment>
<feature type="compositionally biased region" description="Gly residues" evidence="9">
    <location>
        <begin position="328"/>
        <end position="340"/>
    </location>
</feature>
<feature type="region of interest" description="Disordered" evidence="9">
    <location>
        <begin position="18"/>
        <end position="39"/>
    </location>
</feature>
<dbReference type="Gene3D" id="1.10.10.350">
    <property type="match status" value="1"/>
</dbReference>
<organism evidence="11 12">
    <name type="scientific">Tilletia caries</name>
    <name type="common">wheat bunt fungus</name>
    <dbReference type="NCBI Taxonomy" id="13290"/>
    <lineage>
        <taxon>Eukaryota</taxon>
        <taxon>Fungi</taxon>
        <taxon>Dikarya</taxon>
        <taxon>Basidiomycota</taxon>
        <taxon>Ustilaginomycotina</taxon>
        <taxon>Exobasidiomycetes</taxon>
        <taxon>Tilletiales</taxon>
        <taxon>Tilletiaceae</taxon>
        <taxon>Tilletia</taxon>
    </lineage>
</organism>
<dbReference type="InterPro" id="IPR008925">
    <property type="entry name" value="aa_tRNA-synth_I_cd-bd_sf"/>
</dbReference>
<dbReference type="GO" id="GO:0005739">
    <property type="term" value="C:mitochondrion"/>
    <property type="evidence" value="ECO:0007669"/>
    <property type="project" value="TreeGrafter"/>
</dbReference>
<dbReference type="Gene3D" id="3.40.50.620">
    <property type="entry name" value="HUPs"/>
    <property type="match status" value="1"/>
</dbReference>
<dbReference type="InterPro" id="IPR033910">
    <property type="entry name" value="GluRS_core"/>
</dbReference>
<dbReference type="PANTHER" id="PTHR43311">
    <property type="entry name" value="GLUTAMATE--TRNA LIGASE"/>
    <property type="match status" value="1"/>
</dbReference>
<dbReference type="InterPro" id="IPR049940">
    <property type="entry name" value="GluQ/Sye"/>
</dbReference>
<dbReference type="NCBIfam" id="TIGR00464">
    <property type="entry name" value="gltX_bact"/>
    <property type="match status" value="1"/>
</dbReference>
<dbReference type="InterPro" id="IPR020058">
    <property type="entry name" value="Glu/Gln-tRNA-synth_Ib_cat-dom"/>
</dbReference>
<evidence type="ECO:0000256" key="8">
    <source>
        <dbReference type="ARBA" id="ARBA00030865"/>
    </source>
</evidence>
<evidence type="ECO:0000313" key="12">
    <source>
        <dbReference type="Proteomes" id="UP000077671"/>
    </source>
</evidence>
<keyword evidence="7" id="KW-0030">Aminoacyl-tRNA synthetase</keyword>
<dbReference type="GO" id="GO:0004818">
    <property type="term" value="F:glutamate-tRNA ligase activity"/>
    <property type="evidence" value="ECO:0007669"/>
    <property type="project" value="UniProtKB-EC"/>
</dbReference>
<dbReference type="InterPro" id="IPR000924">
    <property type="entry name" value="Glu/Gln-tRNA-synth"/>
</dbReference>
<dbReference type="PANTHER" id="PTHR43311:SF2">
    <property type="entry name" value="GLUTAMATE--TRNA LIGASE, MITOCHONDRIAL-RELATED"/>
    <property type="match status" value="1"/>
</dbReference>
<evidence type="ECO:0000256" key="1">
    <source>
        <dbReference type="ARBA" id="ARBA00007894"/>
    </source>
</evidence>
<evidence type="ECO:0000256" key="9">
    <source>
        <dbReference type="SAM" id="MobiDB-lite"/>
    </source>
</evidence>
<evidence type="ECO:0000256" key="6">
    <source>
        <dbReference type="ARBA" id="ARBA00022917"/>
    </source>
</evidence>
<dbReference type="GO" id="GO:0005524">
    <property type="term" value="F:ATP binding"/>
    <property type="evidence" value="ECO:0007669"/>
    <property type="project" value="UniProtKB-KW"/>
</dbReference>
<dbReference type="InterPro" id="IPR020751">
    <property type="entry name" value="aa-tRNA-synth_I_codon-bd_sub2"/>
</dbReference>
<keyword evidence="4" id="KW-0547">Nucleotide-binding</keyword>
<dbReference type="EC" id="6.1.1.17" evidence="2"/>
<sequence>MVRLLSLQRALRLRAALPSSPYSSSAGPGPSPSPSSQVVRCRFAPSPTGFLHLGGLRTALFNVLMVRSSAPGSKFVLRIDDTDRNRYVEGAVESLTRTLRWAGLHWDEGPEQSDQFGPYFQSMRLPLYQRYVDKLLQTGGAYRDFRPASSEAATGQSAGIRLAPYIPPTEAESQQMIDAGKPFVVRLKMPERSIDFDDIVFGHISLNAKDLGNDPILLKSDGWPTYHLASTVDDIEMQITHVFRGEEWLPSIGKHLALFDALGANPPHFAHLPLLINPDGSKLSKRTGDAHVQAYIDKGYEPEAVLNFVGLMGYNHQNAPVSSSASGAGVGAGAGKGGASGEEDHSEVMDLEALIRGFDISRIARSRASPFFPKLDFLNRQHIRQITSVPDDADDDSAQQKRKNEVIDRARSELVAAFGPGADLLRDKMVEVLLTIGERATTVKDLVEEARFLFETPDWTAEPAQKLLRSIVTQKNVPAGADVHAAMRLILDRYTHELSGLKGKEDNTSSNQSEDPMTRVVPAVLETLSAGNEGANWKAKVLSTLAKKTLRWAVSGGKPGPAVADVIGVMGAEAMQSRLQTARGALDASLSQVDPPSNGSTAKAQ</sequence>
<dbReference type="GO" id="GO:0000049">
    <property type="term" value="F:tRNA binding"/>
    <property type="evidence" value="ECO:0007669"/>
    <property type="project" value="InterPro"/>
</dbReference>
<feature type="region of interest" description="Disordered" evidence="9">
    <location>
        <begin position="583"/>
        <end position="605"/>
    </location>
</feature>